<dbReference type="InterPro" id="IPR050809">
    <property type="entry name" value="UgpAE/MalFG_permease"/>
</dbReference>
<evidence type="ECO:0000256" key="7">
    <source>
        <dbReference type="SAM" id="Phobius"/>
    </source>
</evidence>
<accession>A0A6V8K7S7</accession>
<keyword evidence="4 7" id="KW-0812">Transmembrane</keyword>
<dbReference type="AlphaFoldDB" id="A0A6V8K7S7"/>
<feature type="transmembrane region" description="Helical" evidence="7">
    <location>
        <begin position="50"/>
        <end position="71"/>
    </location>
</feature>
<evidence type="ECO:0008006" key="10">
    <source>
        <dbReference type="Google" id="ProtNLM"/>
    </source>
</evidence>
<evidence type="ECO:0000256" key="5">
    <source>
        <dbReference type="ARBA" id="ARBA00022989"/>
    </source>
</evidence>
<proteinExistence type="predicted"/>
<organism evidence="8 9">
    <name type="scientific">Phytohabitans houttuyneae</name>
    <dbReference type="NCBI Taxonomy" id="1076126"/>
    <lineage>
        <taxon>Bacteria</taxon>
        <taxon>Bacillati</taxon>
        <taxon>Actinomycetota</taxon>
        <taxon>Actinomycetes</taxon>
        <taxon>Micromonosporales</taxon>
        <taxon>Micromonosporaceae</taxon>
    </lineage>
</organism>
<keyword evidence="3" id="KW-1003">Cell membrane</keyword>
<reference evidence="8 9" key="1">
    <citation type="submission" date="2020-03" db="EMBL/GenBank/DDBJ databases">
        <title>Whole genome shotgun sequence of Phytohabitans houttuyneae NBRC 108639.</title>
        <authorList>
            <person name="Komaki H."/>
            <person name="Tamura T."/>
        </authorList>
    </citation>
    <scope>NUCLEOTIDE SEQUENCE [LARGE SCALE GENOMIC DNA]</scope>
    <source>
        <strain evidence="8 9">NBRC 108639</strain>
    </source>
</reference>
<dbReference type="Gene3D" id="1.10.3720.10">
    <property type="entry name" value="MetI-like"/>
    <property type="match status" value="1"/>
</dbReference>
<dbReference type="PANTHER" id="PTHR43227">
    <property type="entry name" value="BLL4140 PROTEIN"/>
    <property type="match status" value="1"/>
</dbReference>
<dbReference type="InterPro" id="IPR035906">
    <property type="entry name" value="MetI-like_sf"/>
</dbReference>
<comment type="caution">
    <text evidence="8">The sequence shown here is derived from an EMBL/GenBank/DDBJ whole genome shotgun (WGS) entry which is preliminary data.</text>
</comment>
<keyword evidence="5 7" id="KW-1133">Transmembrane helix</keyword>
<evidence type="ECO:0000313" key="8">
    <source>
        <dbReference type="EMBL" id="GFJ78481.1"/>
    </source>
</evidence>
<evidence type="ECO:0000256" key="2">
    <source>
        <dbReference type="ARBA" id="ARBA00022448"/>
    </source>
</evidence>
<reference evidence="8 9" key="2">
    <citation type="submission" date="2020-03" db="EMBL/GenBank/DDBJ databases">
        <authorList>
            <person name="Ichikawa N."/>
            <person name="Kimura A."/>
            <person name="Kitahashi Y."/>
            <person name="Uohara A."/>
        </authorList>
    </citation>
    <scope>NUCLEOTIDE SEQUENCE [LARGE SCALE GENOMIC DNA]</scope>
    <source>
        <strain evidence="8 9">NBRC 108639</strain>
    </source>
</reference>
<evidence type="ECO:0000256" key="6">
    <source>
        <dbReference type="ARBA" id="ARBA00023136"/>
    </source>
</evidence>
<keyword evidence="6 7" id="KW-0472">Membrane</keyword>
<protein>
    <recommendedName>
        <fullName evidence="10">ABC transmembrane type-1 domain-containing protein</fullName>
    </recommendedName>
</protein>
<keyword evidence="9" id="KW-1185">Reference proteome</keyword>
<keyword evidence="2" id="KW-0813">Transport</keyword>
<name>A0A6V8K7S7_9ACTN</name>
<dbReference type="PANTHER" id="PTHR43227:SF8">
    <property type="entry name" value="DIACETYLCHITOBIOSE UPTAKE SYSTEM PERMEASE PROTEIN DASB"/>
    <property type="match status" value="1"/>
</dbReference>
<dbReference type="EMBL" id="BLPF01000001">
    <property type="protein sequence ID" value="GFJ78481.1"/>
    <property type="molecule type" value="Genomic_DNA"/>
</dbReference>
<gene>
    <name evidence="8" type="ORF">Phou_026610</name>
</gene>
<sequence>MLLLIGLVVPVVRTLLLSLKNGNSSEWVGLDNYGWLFSNGDILNVLWNSLLWVVLVPLVATSVGLLYAVMVDKARLESVAKSLIFLPMAISFVGASIIWRFVYAYRGEEQDQIGLLNQIVVWLGGTPQQWLLESPSTRCC</sequence>
<evidence type="ECO:0000313" key="9">
    <source>
        <dbReference type="Proteomes" id="UP000482800"/>
    </source>
</evidence>
<evidence type="ECO:0000256" key="4">
    <source>
        <dbReference type="ARBA" id="ARBA00022692"/>
    </source>
</evidence>
<dbReference type="Proteomes" id="UP000482800">
    <property type="component" value="Unassembled WGS sequence"/>
</dbReference>
<comment type="subcellular location">
    <subcellularLocation>
        <location evidence="1">Cell membrane</location>
        <topology evidence="1">Multi-pass membrane protein</topology>
    </subcellularLocation>
</comment>
<dbReference type="SUPFAM" id="SSF161098">
    <property type="entry name" value="MetI-like"/>
    <property type="match status" value="1"/>
</dbReference>
<evidence type="ECO:0000256" key="1">
    <source>
        <dbReference type="ARBA" id="ARBA00004651"/>
    </source>
</evidence>
<evidence type="ECO:0000256" key="3">
    <source>
        <dbReference type="ARBA" id="ARBA00022475"/>
    </source>
</evidence>
<dbReference type="GO" id="GO:0005886">
    <property type="term" value="C:plasma membrane"/>
    <property type="evidence" value="ECO:0007669"/>
    <property type="project" value="UniProtKB-SubCell"/>
</dbReference>
<feature type="transmembrane region" description="Helical" evidence="7">
    <location>
        <begin position="83"/>
        <end position="102"/>
    </location>
</feature>